<evidence type="ECO:0000256" key="1">
    <source>
        <dbReference type="ARBA" id="ARBA00009902"/>
    </source>
</evidence>
<name>A0A1I2KNX2_9ACTN</name>
<comment type="similarity">
    <text evidence="1">Belongs to the glycosyl hydrolase 32 family.</text>
</comment>
<organism evidence="7 8">
    <name type="scientific">Actinacidiphila alni</name>
    <dbReference type="NCBI Taxonomy" id="380248"/>
    <lineage>
        <taxon>Bacteria</taxon>
        <taxon>Bacillati</taxon>
        <taxon>Actinomycetota</taxon>
        <taxon>Actinomycetes</taxon>
        <taxon>Kitasatosporales</taxon>
        <taxon>Streptomycetaceae</taxon>
        <taxon>Actinacidiphila</taxon>
    </lineage>
</organism>
<dbReference type="GO" id="GO:0004575">
    <property type="term" value="F:sucrose alpha-glucosidase activity"/>
    <property type="evidence" value="ECO:0007669"/>
    <property type="project" value="TreeGrafter"/>
</dbReference>
<dbReference type="SUPFAM" id="SSF49899">
    <property type="entry name" value="Concanavalin A-like lectins/glucanases"/>
    <property type="match status" value="1"/>
</dbReference>
<evidence type="ECO:0000259" key="5">
    <source>
        <dbReference type="Pfam" id="PF00251"/>
    </source>
</evidence>
<feature type="domain" description="Glycosyl hydrolase family 32 C-terminal" evidence="6">
    <location>
        <begin position="346"/>
        <end position="478"/>
    </location>
</feature>
<dbReference type="InterPro" id="IPR013148">
    <property type="entry name" value="Glyco_hydro_32_N"/>
</dbReference>
<dbReference type="PANTHER" id="PTHR42800:SF1">
    <property type="entry name" value="EXOINULINASE INUD (AFU_ORTHOLOGUE AFUA_5G00480)"/>
    <property type="match status" value="1"/>
</dbReference>
<protein>
    <submittedName>
        <fullName evidence="7">Levanase</fullName>
    </submittedName>
</protein>
<dbReference type="InterPro" id="IPR001362">
    <property type="entry name" value="Glyco_hydro_32"/>
</dbReference>
<dbReference type="GO" id="GO:0005737">
    <property type="term" value="C:cytoplasm"/>
    <property type="evidence" value="ECO:0007669"/>
    <property type="project" value="TreeGrafter"/>
</dbReference>
<dbReference type="Proteomes" id="UP000199323">
    <property type="component" value="Unassembled WGS sequence"/>
</dbReference>
<feature type="domain" description="Glycosyl hydrolase family 32 N-terminal" evidence="5">
    <location>
        <begin position="55"/>
        <end position="326"/>
    </location>
</feature>
<proteinExistence type="inferred from homology"/>
<dbReference type="GO" id="GO:0005987">
    <property type="term" value="P:sucrose catabolic process"/>
    <property type="evidence" value="ECO:0007669"/>
    <property type="project" value="TreeGrafter"/>
</dbReference>
<dbReference type="Pfam" id="PF08244">
    <property type="entry name" value="Glyco_hydro_32C"/>
    <property type="match status" value="1"/>
</dbReference>
<accession>A0A1I2KNX2</accession>
<dbReference type="InterPro" id="IPR013189">
    <property type="entry name" value="Glyco_hydro_32_C"/>
</dbReference>
<evidence type="ECO:0000313" key="7">
    <source>
        <dbReference type="EMBL" id="SFF66626.1"/>
    </source>
</evidence>
<feature type="signal peptide" evidence="4">
    <location>
        <begin position="1"/>
        <end position="30"/>
    </location>
</feature>
<dbReference type="Gene3D" id="2.115.10.20">
    <property type="entry name" value="Glycosyl hydrolase domain, family 43"/>
    <property type="match status" value="1"/>
</dbReference>
<dbReference type="InterPro" id="IPR023296">
    <property type="entry name" value="Glyco_hydro_beta-prop_sf"/>
</dbReference>
<dbReference type="SMART" id="SM00640">
    <property type="entry name" value="Glyco_32"/>
    <property type="match status" value="1"/>
</dbReference>
<evidence type="ECO:0000259" key="6">
    <source>
        <dbReference type="Pfam" id="PF08244"/>
    </source>
</evidence>
<dbReference type="SUPFAM" id="SSF75005">
    <property type="entry name" value="Arabinanase/levansucrase/invertase"/>
    <property type="match status" value="1"/>
</dbReference>
<gene>
    <name evidence="7" type="ORF">SAMN05216251_123112</name>
</gene>
<keyword evidence="8" id="KW-1185">Reference proteome</keyword>
<dbReference type="CDD" id="cd18622">
    <property type="entry name" value="GH32_Inu-like"/>
    <property type="match status" value="1"/>
</dbReference>
<evidence type="ECO:0000313" key="8">
    <source>
        <dbReference type="Proteomes" id="UP000199323"/>
    </source>
</evidence>
<evidence type="ECO:0000256" key="3">
    <source>
        <dbReference type="ARBA" id="ARBA00023295"/>
    </source>
</evidence>
<keyword evidence="4" id="KW-0732">Signal</keyword>
<dbReference type="Pfam" id="PF00251">
    <property type="entry name" value="Glyco_hydro_32N"/>
    <property type="match status" value="1"/>
</dbReference>
<dbReference type="RefSeq" id="WP_093716830.1">
    <property type="nucleotide sequence ID" value="NZ_FONG01000023.1"/>
</dbReference>
<dbReference type="STRING" id="380248.SAMN05216251_123112"/>
<evidence type="ECO:0000256" key="2">
    <source>
        <dbReference type="ARBA" id="ARBA00022801"/>
    </source>
</evidence>
<reference evidence="7 8" key="1">
    <citation type="submission" date="2016-10" db="EMBL/GenBank/DDBJ databases">
        <authorList>
            <person name="de Groot N.N."/>
        </authorList>
    </citation>
    <scope>NUCLEOTIDE SEQUENCE [LARGE SCALE GENOMIC DNA]</scope>
    <source>
        <strain evidence="7 8">CGMCC 4.3510</strain>
    </source>
</reference>
<feature type="chain" id="PRO_5011796010" evidence="4">
    <location>
        <begin position="31"/>
        <end position="801"/>
    </location>
</feature>
<evidence type="ECO:0000256" key="4">
    <source>
        <dbReference type="SAM" id="SignalP"/>
    </source>
</evidence>
<dbReference type="EMBL" id="FONG01000023">
    <property type="protein sequence ID" value="SFF66626.1"/>
    <property type="molecule type" value="Genomic_DNA"/>
</dbReference>
<keyword evidence="3" id="KW-0326">Glycosidase</keyword>
<dbReference type="PANTHER" id="PTHR42800">
    <property type="entry name" value="EXOINULINASE INUD (AFU_ORTHOLOGUE AFUA_5G00480)"/>
    <property type="match status" value="1"/>
</dbReference>
<sequence length="801" mass="85341">MRRKNRPVWMLLAALAASLAVFLPSTPAAAGTVWDYPEFPYAPTTYSEPYRGQFHFSSQSGWMNDPNGLVYANGEYHFFYQHNPHGLAWDTMHWGHATSPDLVHWTQKPIAMEPGVQPGTLFSGGGVVDTANSSGLKTGSLDPIVVYSNTDGVSVYYSNDNGRTFQAYDKGRKVVTVPSGVSSRDPKVTWDAARHRWVMVFWSDEGGNGVSIYTSTNLLDWTFASRYRADWLFECPDLFPLPLDGHTNQQRWVLTSASSQYVVGGFDGTTFTADGTGPQKMVNGDFYAAETFTNTPDGKTVQMGWQNGNQGSTWTGDASFPVDLGLVSTPDGPRITRTPVAGLSSLASQTQHWAGRTLTPNSNPFSGIKADIYDITAQFDVSHATAGSFGFDLHARSDGSADRTVVYDTAKQTLDGIPLKPRGGKVTMRLLVDRGQLEIYADGGLFSVADNVNFDSAADSQGIRLFSNGGNVKLDSADFTRLNTSWGTGQSTLDSDLAGPWHAAGGVWSDVAGGKQGSAGGNGFYLSASSGADAVYQGDITLNTAQAAGLTFHAAADGTGYTATLDSTGVLKLWRPGQDIATHALPIAKNRTYHVTVRTDGPRIRVYLDNGADPLIDATDSTYASGRFGANVFNGQATVQNLNTGDGGLHAFTAGSWAPHGGTWTVTPAGLHGSSSGDGFYVSDRSGTDFTYQGDLSVTNGTATGLTFRAGTDGAGYTATLDTSGIVKLWRPGHDIATHATPIVEGRTYHVTVRTDGPRIRVYLDNGADPLIDATDSTYASGTFGVNAYNADVVAQNLTIS</sequence>
<dbReference type="AlphaFoldDB" id="A0A1I2KNX2"/>
<keyword evidence="2" id="KW-0378">Hydrolase</keyword>
<dbReference type="InterPro" id="IPR013320">
    <property type="entry name" value="ConA-like_dom_sf"/>
</dbReference>
<dbReference type="Gene3D" id="2.60.120.560">
    <property type="entry name" value="Exo-inulinase, domain 1"/>
    <property type="match status" value="3"/>
</dbReference>
<dbReference type="OrthoDB" id="9776657at2"/>